<dbReference type="PANTHER" id="PTHR42887">
    <property type="entry name" value="OS12G0638800 PROTEIN"/>
    <property type="match status" value="1"/>
</dbReference>
<accession>A0A4Y6U7C2</accession>
<dbReference type="InterPro" id="IPR055178">
    <property type="entry name" value="RsdA/BaiN/AoA(So)-like_dom"/>
</dbReference>
<dbReference type="InterPro" id="IPR023166">
    <property type="entry name" value="BaiN-like_dom_sf"/>
</dbReference>
<feature type="domain" description="RsdA/BaiN/AoA(So)-like Rossmann fold-like" evidence="4">
    <location>
        <begin position="12"/>
        <end position="426"/>
    </location>
</feature>
<name>A0A4Y6U7C2_9PROT</name>
<dbReference type="Gene3D" id="2.40.30.10">
    <property type="entry name" value="Translation factors"/>
    <property type="match status" value="1"/>
</dbReference>
<keyword evidence="3" id="KW-0274">FAD</keyword>
<keyword evidence="7" id="KW-1185">Reference proteome</keyword>
<dbReference type="Pfam" id="PF03486">
    <property type="entry name" value="HI0933_like"/>
    <property type="match status" value="1"/>
</dbReference>
<proteinExistence type="predicted"/>
<reference evidence="6 7" key="1">
    <citation type="submission" date="2019-03" db="EMBL/GenBank/DDBJ databases">
        <title>The complete genome sequence of Swingsia_sp. F3b2 LMG30590(T).</title>
        <authorList>
            <person name="Chua K.-O."/>
            <person name="Chan K.-G."/>
            <person name="See-Too W.-S."/>
        </authorList>
    </citation>
    <scope>NUCLEOTIDE SEQUENCE [LARGE SCALE GENOMIC DNA]</scope>
    <source>
        <strain evidence="6 7">F3b2</strain>
    </source>
</reference>
<evidence type="ECO:0000313" key="6">
    <source>
        <dbReference type="EMBL" id="QDH13212.1"/>
    </source>
</evidence>
<feature type="domain" description="RsdA/BaiN/AoA(So)-like insert" evidence="5">
    <location>
        <begin position="211"/>
        <end position="373"/>
    </location>
</feature>
<dbReference type="RefSeq" id="WP_141442874.1">
    <property type="nucleotide sequence ID" value="NZ_CP038231.1"/>
</dbReference>
<dbReference type="NCBIfam" id="TIGR00275">
    <property type="entry name" value="aminoacetone oxidase family FAD-binding enzyme"/>
    <property type="match status" value="1"/>
</dbReference>
<evidence type="ECO:0000259" key="4">
    <source>
        <dbReference type="Pfam" id="PF03486"/>
    </source>
</evidence>
<dbReference type="OrthoDB" id="9773233at2"/>
<dbReference type="Pfam" id="PF22780">
    <property type="entry name" value="HI0933_like_1st"/>
    <property type="match status" value="1"/>
</dbReference>
<organism evidence="6 7">
    <name type="scientific">Formicincola oecophyllae</name>
    <dbReference type="NCBI Taxonomy" id="2558361"/>
    <lineage>
        <taxon>Bacteria</taxon>
        <taxon>Pseudomonadati</taxon>
        <taxon>Pseudomonadota</taxon>
        <taxon>Alphaproteobacteria</taxon>
        <taxon>Acetobacterales</taxon>
        <taxon>Acetobacteraceae</taxon>
        <taxon>Formicincola</taxon>
    </lineage>
</organism>
<dbReference type="Proteomes" id="UP000318709">
    <property type="component" value="Chromosome"/>
</dbReference>
<dbReference type="PRINTS" id="PR00368">
    <property type="entry name" value="FADPNR"/>
</dbReference>
<dbReference type="InterPro" id="IPR036188">
    <property type="entry name" value="FAD/NAD-bd_sf"/>
</dbReference>
<dbReference type="InterPro" id="IPR004792">
    <property type="entry name" value="BaiN-like"/>
</dbReference>
<protein>
    <submittedName>
        <fullName evidence="6">Aminoacetone oxidase family FAD-binding enzyme</fullName>
    </submittedName>
</protein>
<dbReference type="PANTHER" id="PTHR42887:SF2">
    <property type="entry name" value="OS12G0638800 PROTEIN"/>
    <property type="match status" value="1"/>
</dbReference>
<sequence>MAPNNPLPCGALVIGAGAAGMMAAARAAQGGGKVILLDHEREAGRKILISGGGNCNVTNIHADGRPTLHGVERYVSRNPRFARSALSVFTPQDMLDWLKTHSITTVEKEAGQYFCQGTTESGAKLLRDALLHQCHQSGVQVRLGCTLMALEKKQGLWSACWRDNATGQVFESVAPHVVLATGGKAIPKLGATGLALEMAARLGLEVVSPAPALVPLVLPPEAQGTTSSLAGVSLEVCTSLPKGSVAAGVKKAPTFKAGMVFTHKGLSGPAVLQISSYMATPQSAVLVDLLPNDGTVEQTRQRLENIVAARPKASALALMEGLPRRLGQALVQELFDDRPLAAQPRTALLALVERLRRWVVQPSGTEGYTKAEVMRGGVATSELNQRTMEVKTHSGLYIIGEAVDVTGWLGGYNFQWAWASGHAAGSAVASALAKARDPMAPM</sequence>
<dbReference type="EMBL" id="CP038231">
    <property type="protein sequence ID" value="QDH13212.1"/>
    <property type="molecule type" value="Genomic_DNA"/>
</dbReference>
<dbReference type="Gene3D" id="3.50.50.60">
    <property type="entry name" value="FAD/NAD(P)-binding domain"/>
    <property type="match status" value="1"/>
</dbReference>
<dbReference type="AlphaFoldDB" id="A0A4Y6U7C2"/>
<keyword evidence="2" id="KW-0285">Flavoprotein</keyword>
<evidence type="ECO:0000256" key="1">
    <source>
        <dbReference type="ARBA" id="ARBA00001974"/>
    </source>
</evidence>
<evidence type="ECO:0000256" key="2">
    <source>
        <dbReference type="ARBA" id="ARBA00022630"/>
    </source>
</evidence>
<gene>
    <name evidence="6" type="ORF">E3E12_02240</name>
</gene>
<dbReference type="InterPro" id="IPR057661">
    <property type="entry name" value="RsdA/BaiN/AoA(So)_Rossmann"/>
</dbReference>
<dbReference type="SUPFAM" id="SSF51905">
    <property type="entry name" value="FAD/NAD(P)-binding domain"/>
    <property type="match status" value="1"/>
</dbReference>
<evidence type="ECO:0000259" key="5">
    <source>
        <dbReference type="Pfam" id="PF22780"/>
    </source>
</evidence>
<dbReference type="SUPFAM" id="SSF160996">
    <property type="entry name" value="HI0933 insert domain-like"/>
    <property type="match status" value="1"/>
</dbReference>
<comment type="cofactor">
    <cofactor evidence="1">
        <name>FAD</name>
        <dbReference type="ChEBI" id="CHEBI:57692"/>
    </cofactor>
</comment>
<evidence type="ECO:0000256" key="3">
    <source>
        <dbReference type="ARBA" id="ARBA00022827"/>
    </source>
</evidence>
<evidence type="ECO:0000313" key="7">
    <source>
        <dbReference type="Proteomes" id="UP000318709"/>
    </source>
</evidence>
<dbReference type="Gene3D" id="1.10.8.260">
    <property type="entry name" value="HI0933 insert domain-like"/>
    <property type="match status" value="1"/>
</dbReference>
<dbReference type="KEGG" id="swf:E3E12_02240"/>